<keyword evidence="2" id="KW-1185">Reference proteome</keyword>
<protein>
    <submittedName>
        <fullName evidence="1">Uncharacterized protein</fullName>
    </submittedName>
</protein>
<evidence type="ECO:0000313" key="2">
    <source>
        <dbReference type="Proteomes" id="UP001164250"/>
    </source>
</evidence>
<comment type="caution">
    <text evidence="1">The sequence shown here is derived from an EMBL/GenBank/DDBJ whole genome shotgun (WGS) entry which is preliminary data.</text>
</comment>
<proteinExistence type="predicted"/>
<name>A0ACC1A103_9ROSI</name>
<evidence type="ECO:0000313" key="1">
    <source>
        <dbReference type="EMBL" id="KAJ0079886.1"/>
    </source>
</evidence>
<dbReference type="Proteomes" id="UP001164250">
    <property type="component" value="Chromosome 13"/>
</dbReference>
<accession>A0ACC1A103</accession>
<sequence length="144" mass="16449">MHYRRMLRFRPNGKSLAYENGGGRRGGHEIIDVSTDFDDDYGSDSEDNVEKEEEEKEEETVEEALDVIATLKQRGKRICGNDVCSILCLERFWIQLAEHLTLQDEMEGKWPGMVIFSEELGHRANPLTKNQTRLTGGVGATVWF</sequence>
<gene>
    <name evidence="1" type="ORF">Patl1_24396</name>
</gene>
<reference evidence="2" key="1">
    <citation type="journal article" date="2023" name="G3 (Bethesda)">
        <title>Genome assembly and association tests identify interacting loci associated with vigor, precocity, and sex in interspecific pistachio rootstocks.</title>
        <authorList>
            <person name="Palmer W."/>
            <person name="Jacygrad E."/>
            <person name="Sagayaradj S."/>
            <person name="Cavanaugh K."/>
            <person name="Han R."/>
            <person name="Bertier L."/>
            <person name="Beede B."/>
            <person name="Kafkas S."/>
            <person name="Golino D."/>
            <person name="Preece J."/>
            <person name="Michelmore R."/>
        </authorList>
    </citation>
    <scope>NUCLEOTIDE SEQUENCE [LARGE SCALE GENOMIC DNA]</scope>
</reference>
<organism evidence="1 2">
    <name type="scientific">Pistacia atlantica</name>
    <dbReference type="NCBI Taxonomy" id="434234"/>
    <lineage>
        <taxon>Eukaryota</taxon>
        <taxon>Viridiplantae</taxon>
        <taxon>Streptophyta</taxon>
        <taxon>Embryophyta</taxon>
        <taxon>Tracheophyta</taxon>
        <taxon>Spermatophyta</taxon>
        <taxon>Magnoliopsida</taxon>
        <taxon>eudicotyledons</taxon>
        <taxon>Gunneridae</taxon>
        <taxon>Pentapetalae</taxon>
        <taxon>rosids</taxon>
        <taxon>malvids</taxon>
        <taxon>Sapindales</taxon>
        <taxon>Anacardiaceae</taxon>
        <taxon>Pistacia</taxon>
    </lineage>
</organism>
<dbReference type="EMBL" id="CM047909">
    <property type="protein sequence ID" value="KAJ0079886.1"/>
    <property type="molecule type" value="Genomic_DNA"/>
</dbReference>